<reference evidence="1 2" key="1">
    <citation type="submission" date="2013-02" db="EMBL/GenBank/DDBJ databases">
        <title>The Genome Sequence of Acinetobacter sp. NIPH 899.</title>
        <authorList>
            <consortium name="The Broad Institute Genome Sequencing Platform"/>
            <consortium name="The Broad Institute Genome Sequencing Center for Infectious Disease"/>
            <person name="Cerqueira G."/>
            <person name="Feldgarden M."/>
            <person name="Courvalin P."/>
            <person name="Perichon B."/>
            <person name="Grillot-Courvalin C."/>
            <person name="Clermont D."/>
            <person name="Rocha E."/>
            <person name="Yoon E.-J."/>
            <person name="Nemec A."/>
            <person name="Walker B."/>
            <person name="Young S.K."/>
            <person name="Zeng Q."/>
            <person name="Gargeya S."/>
            <person name="Fitzgerald M."/>
            <person name="Haas B."/>
            <person name="Abouelleil A."/>
            <person name="Alvarado L."/>
            <person name="Arachchi H.M."/>
            <person name="Berlin A.M."/>
            <person name="Chapman S.B."/>
            <person name="Dewar J."/>
            <person name="Goldberg J."/>
            <person name="Griggs A."/>
            <person name="Gujja S."/>
            <person name="Hansen M."/>
            <person name="Howarth C."/>
            <person name="Imamovic A."/>
            <person name="Larimer J."/>
            <person name="McCowan C."/>
            <person name="Murphy C."/>
            <person name="Neiman D."/>
            <person name="Pearson M."/>
            <person name="Priest M."/>
            <person name="Roberts A."/>
            <person name="Saif S."/>
            <person name="Shea T."/>
            <person name="Sisk P."/>
            <person name="Sykes S."/>
            <person name="Wortman J."/>
            <person name="Nusbaum C."/>
            <person name="Birren B."/>
        </authorList>
    </citation>
    <scope>NUCLEOTIDE SEQUENCE [LARGE SCALE GENOMIC DNA]</scope>
    <source>
        <strain evidence="1 2">NIPH 899</strain>
    </source>
</reference>
<evidence type="ECO:0000313" key="1">
    <source>
        <dbReference type="EMBL" id="ENU99611.1"/>
    </source>
</evidence>
<dbReference type="eggNOG" id="ENOG5031SZ9">
    <property type="taxonomic scope" value="Bacteria"/>
</dbReference>
<sequence length="163" mass="18154">MKKVLIAGVVGILSAYSSAEIVKNSKGEKIELKANGTWVLIPRTAADFVNDGESYVVQIEDGNKKLTDVTVSTDITLMGVGRQLTKEEMLHNIKMTSLTAQFKLKNRFSYKPREVRITQKGKDVSIRISHTGENSYGADVAGYYESTYYIEDSGKLKLTSKMY</sequence>
<dbReference type="Proteomes" id="UP000013070">
    <property type="component" value="Unassembled WGS sequence"/>
</dbReference>
<dbReference type="RefSeq" id="WP_004782327.1">
    <property type="nucleotide sequence ID" value="NZ_KB849403.1"/>
</dbReference>
<evidence type="ECO:0000313" key="2">
    <source>
        <dbReference type="Proteomes" id="UP000013070"/>
    </source>
</evidence>
<dbReference type="PATRIC" id="fig|1217710.3.peg.1295"/>
<proteinExistence type="predicted"/>
<gene>
    <name evidence="1" type="ORF">F969_01369</name>
</gene>
<dbReference type="HOGENOM" id="CLU_1623623_0_0_6"/>
<name>N8VI56_9GAMM</name>
<dbReference type="EMBL" id="APPE01000046">
    <property type="protein sequence ID" value="ENU99611.1"/>
    <property type="molecule type" value="Genomic_DNA"/>
</dbReference>
<accession>N8VI56</accession>
<organism evidence="1 2">
    <name type="scientific">Acinetobacter variabilis</name>
    <dbReference type="NCBI Taxonomy" id="70346"/>
    <lineage>
        <taxon>Bacteria</taxon>
        <taxon>Pseudomonadati</taxon>
        <taxon>Pseudomonadota</taxon>
        <taxon>Gammaproteobacteria</taxon>
        <taxon>Moraxellales</taxon>
        <taxon>Moraxellaceae</taxon>
        <taxon>Acinetobacter</taxon>
    </lineage>
</organism>
<dbReference type="AlphaFoldDB" id="N8VI56"/>
<protein>
    <submittedName>
        <fullName evidence="1">Uncharacterized protein</fullName>
    </submittedName>
</protein>
<comment type="caution">
    <text evidence="1">The sequence shown here is derived from an EMBL/GenBank/DDBJ whole genome shotgun (WGS) entry which is preliminary data.</text>
</comment>
<keyword evidence="2" id="KW-1185">Reference proteome</keyword>